<evidence type="ECO:0000259" key="1">
    <source>
        <dbReference type="Pfam" id="PF08885"/>
    </source>
</evidence>
<gene>
    <name evidence="2" type="ORF">ACFQ3C_14055</name>
</gene>
<comment type="caution">
    <text evidence="2">The sequence shown here is derived from an EMBL/GenBank/DDBJ whole genome shotgun (WGS) entry which is preliminary data.</text>
</comment>
<accession>A0ABW3TIF4</accession>
<protein>
    <submittedName>
        <fullName evidence="2">GSCFA domain-containing protein</fullName>
        <ecNumber evidence="2">3.1.-.-</ecNumber>
    </submittedName>
</protein>
<organism evidence="2 3">
    <name type="scientific">Seohaeicola saemankumensis</name>
    <dbReference type="NCBI Taxonomy" id="481181"/>
    <lineage>
        <taxon>Bacteria</taxon>
        <taxon>Pseudomonadati</taxon>
        <taxon>Pseudomonadota</taxon>
        <taxon>Alphaproteobacteria</taxon>
        <taxon>Rhodobacterales</taxon>
        <taxon>Roseobacteraceae</taxon>
        <taxon>Seohaeicola</taxon>
    </lineage>
</organism>
<reference evidence="3" key="1">
    <citation type="journal article" date="2019" name="Int. J. Syst. Evol. Microbiol.">
        <title>The Global Catalogue of Microorganisms (GCM) 10K type strain sequencing project: providing services to taxonomists for standard genome sequencing and annotation.</title>
        <authorList>
            <consortium name="The Broad Institute Genomics Platform"/>
            <consortium name="The Broad Institute Genome Sequencing Center for Infectious Disease"/>
            <person name="Wu L."/>
            <person name="Ma J."/>
        </authorList>
    </citation>
    <scope>NUCLEOTIDE SEQUENCE [LARGE SCALE GENOMIC DNA]</scope>
    <source>
        <strain evidence="3">CCUG 55328</strain>
    </source>
</reference>
<feature type="domain" description="GSCFA" evidence="1">
    <location>
        <begin position="45"/>
        <end position="315"/>
    </location>
</feature>
<dbReference type="InterPro" id="IPR014982">
    <property type="entry name" value="GSCFA"/>
</dbReference>
<proteinExistence type="predicted"/>
<sequence length="356" mass="39571">MSDDLKNPYLGLEDRAYWRPAVADVGAFGLTGLWTPKFRILPKDRIVTAGSCFAQHIGRALVGRGYDWVDAEPAPPFLAAHDARRFNYGVFSFRTGNIYTPRMLRQWLELAFEQSDLPDEIWQQDGRFFDPLRPVIEPDGFASEAELRAARATTLAALRDAVTGADIFVFTLGLTESWANAETGLEYALCPGTVKGCAFDPEKHVFRNSGFRPLLRDMQAAIKLMRAKNPRLRILLTVSPVPLTATASGQHVLTATSYSKSVLRALAGQLEAETKAVDYFPSYEIITHPVFRGMFYAPNMRSVAPQGVETVMQHFFADQARVFGPVKARHRRKAAAIAVDHDDVTCEEELLGAFAT</sequence>
<keyword evidence="2" id="KW-0378">Hydrolase</keyword>
<dbReference type="Proteomes" id="UP001597151">
    <property type="component" value="Unassembled WGS sequence"/>
</dbReference>
<evidence type="ECO:0000313" key="3">
    <source>
        <dbReference type="Proteomes" id="UP001597151"/>
    </source>
</evidence>
<dbReference type="Pfam" id="PF08885">
    <property type="entry name" value="GSCFA"/>
    <property type="match status" value="1"/>
</dbReference>
<dbReference type="EMBL" id="JBHTKR010000005">
    <property type="protein sequence ID" value="MFD1195792.1"/>
    <property type="molecule type" value="Genomic_DNA"/>
</dbReference>
<dbReference type="RefSeq" id="WP_380793033.1">
    <property type="nucleotide sequence ID" value="NZ_JBHTKR010000005.1"/>
</dbReference>
<evidence type="ECO:0000313" key="2">
    <source>
        <dbReference type="EMBL" id="MFD1195792.1"/>
    </source>
</evidence>
<keyword evidence="3" id="KW-1185">Reference proteome</keyword>
<dbReference type="GO" id="GO:0016787">
    <property type="term" value="F:hydrolase activity"/>
    <property type="evidence" value="ECO:0007669"/>
    <property type="project" value="UniProtKB-KW"/>
</dbReference>
<name>A0ABW3TIF4_9RHOB</name>
<dbReference type="EC" id="3.1.-.-" evidence="2"/>